<dbReference type="AlphaFoldDB" id="A0A940RXW8"/>
<feature type="DNA-binding region" description="H-T-H motif" evidence="2">
    <location>
        <begin position="44"/>
        <end position="63"/>
    </location>
</feature>
<organism evidence="5 6">
    <name type="scientific">Streptomyces montanisoli</name>
    <dbReference type="NCBI Taxonomy" id="2798581"/>
    <lineage>
        <taxon>Bacteria</taxon>
        <taxon>Bacillati</taxon>
        <taxon>Actinomycetota</taxon>
        <taxon>Actinomycetes</taxon>
        <taxon>Kitasatosporales</taxon>
        <taxon>Streptomycetaceae</taxon>
        <taxon>Streptomyces</taxon>
    </lineage>
</organism>
<reference evidence="5" key="1">
    <citation type="submission" date="2021-03" db="EMBL/GenBank/DDBJ databases">
        <title>Whole genome sequence of Streptomyces bomunensis MMS17-BM035.</title>
        <authorList>
            <person name="Lee J.H."/>
        </authorList>
    </citation>
    <scope>NUCLEOTIDE SEQUENCE</scope>
    <source>
        <strain evidence="5">MMS17-BM035</strain>
    </source>
</reference>
<dbReference type="EMBL" id="JAGIQL010000033">
    <property type="protein sequence ID" value="MBP0458034.1"/>
    <property type="molecule type" value="Genomic_DNA"/>
</dbReference>
<dbReference type="PRINTS" id="PR00455">
    <property type="entry name" value="HTHTETR"/>
</dbReference>
<evidence type="ECO:0000256" key="2">
    <source>
        <dbReference type="PROSITE-ProRule" id="PRU00335"/>
    </source>
</evidence>
<evidence type="ECO:0000256" key="1">
    <source>
        <dbReference type="ARBA" id="ARBA00023125"/>
    </source>
</evidence>
<name>A0A940RXW8_9ACTN</name>
<gene>
    <name evidence="5" type="ORF">JFN87_11055</name>
</gene>
<keyword evidence="1 2" id="KW-0238">DNA-binding</keyword>
<dbReference type="PROSITE" id="PS50977">
    <property type="entry name" value="HTH_TETR_2"/>
    <property type="match status" value="1"/>
</dbReference>
<dbReference type="Gene3D" id="1.10.357.10">
    <property type="entry name" value="Tetracycline Repressor, domain 2"/>
    <property type="match status" value="1"/>
</dbReference>
<protein>
    <submittedName>
        <fullName evidence="5">TetR/AcrR family transcriptional regulator</fullName>
    </submittedName>
</protein>
<evidence type="ECO:0000313" key="5">
    <source>
        <dbReference type="EMBL" id="MBP0458034.1"/>
    </source>
</evidence>
<dbReference type="SUPFAM" id="SSF46689">
    <property type="entry name" value="Homeodomain-like"/>
    <property type="match status" value="1"/>
</dbReference>
<dbReference type="PANTHER" id="PTHR43479">
    <property type="entry name" value="ACREF/ENVCD OPERON REPRESSOR-RELATED"/>
    <property type="match status" value="1"/>
</dbReference>
<evidence type="ECO:0000256" key="3">
    <source>
        <dbReference type="SAM" id="MobiDB-lite"/>
    </source>
</evidence>
<proteinExistence type="predicted"/>
<dbReference type="InterPro" id="IPR001647">
    <property type="entry name" value="HTH_TetR"/>
</dbReference>
<dbReference type="GO" id="GO:0003677">
    <property type="term" value="F:DNA binding"/>
    <property type="evidence" value="ECO:0007669"/>
    <property type="project" value="UniProtKB-UniRule"/>
</dbReference>
<evidence type="ECO:0000259" key="4">
    <source>
        <dbReference type="PROSITE" id="PS50977"/>
    </source>
</evidence>
<accession>A0A940RXW8</accession>
<feature type="domain" description="HTH tetR-type" evidence="4">
    <location>
        <begin position="21"/>
        <end position="81"/>
    </location>
</feature>
<dbReference type="InterPro" id="IPR050624">
    <property type="entry name" value="HTH-type_Tx_Regulator"/>
</dbReference>
<sequence length="196" mass="20603">MPPSPADSARSGSTPVTPKGRGTKESLLKAGEAVAEREGLAGLSVSAVAARAGVAKGTFYVYFPDRDAFVDALHQRFYDQVADRVSTAVAGFEPGRELLVAAVDAYLDVCLANHGVKALVFEMSARGVMTEAMAERVARLTKLAEPSVRALGMTPARISTRLIMALASEAALIELEAGHKVPSARGTVHALLNAER</sequence>
<comment type="caution">
    <text evidence="5">The sequence shown here is derived from an EMBL/GenBank/DDBJ whole genome shotgun (WGS) entry which is preliminary data.</text>
</comment>
<dbReference type="Pfam" id="PF00440">
    <property type="entry name" value="TetR_N"/>
    <property type="match status" value="1"/>
</dbReference>
<dbReference type="InterPro" id="IPR009057">
    <property type="entry name" value="Homeodomain-like_sf"/>
</dbReference>
<feature type="region of interest" description="Disordered" evidence="3">
    <location>
        <begin position="1"/>
        <end position="24"/>
    </location>
</feature>
<dbReference type="RefSeq" id="WP_209339815.1">
    <property type="nucleotide sequence ID" value="NZ_JAGIQL010000033.1"/>
</dbReference>
<dbReference type="Proteomes" id="UP000670475">
    <property type="component" value="Unassembled WGS sequence"/>
</dbReference>
<dbReference type="PANTHER" id="PTHR43479:SF11">
    <property type="entry name" value="ACREF_ENVCD OPERON REPRESSOR-RELATED"/>
    <property type="match status" value="1"/>
</dbReference>
<keyword evidence="6" id="KW-1185">Reference proteome</keyword>
<evidence type="ECO:0000313" key="6">
    <source>
        <dbReference type="Proteomes" id="UP000670475"/>
    </source>
</evidence>